<sequence>MDSAKGETKDADVKCEADTKEENTEKNTCPKSTNQPFFEGKQLRKDRDFGIFGESSDRYGFSAVDTLY</sequence>
<dbReference type="Proteomes" id="UP001164746">
    <property type="component" value="Chromosome 9"/>
</dbReference>
<reference evidence="2" key="1">
    <citation type="submission" date="2022-11" db="EMBL/GenBank/DDBJ databases">
        <title>Centuries of genome instability and evolution in soft-shell clam transmissible cancer (bioRxiv).</title>
        <authorList>
            <person name="Hart S.F.M."/>
            <person name="Yonemitsu M.A."/>
            <person name="Giersch R.M."/>
            <person name="Beal B.F."/>
            <person name="Arriagada G."/>
            <person name="Davis B.W."/>
            <person name="Ostrander E.A."/>
            <person name="Goff S.P."/>
            <person name="Metzger M.J."/>
        </authorList>
    </citation>
    <scope>NUCLEOTIDE SEQUENCE</scope>
    <source>
        <strain evidence="2">MELC-2E11</strain>
        <tissue evidence="2">Siphon/mantle</tissue>
    </source>
</reference>
<proteinExistence type="predicted"/>
<evidence type="ECO:0000313" key="2">
    <source>
        <dbReference type="EMBL" id="WAR14299.1"/>
    </source>
</evidence>
<keyword evidence="3" id="KW-1185">Reference proteome</keyword>
<evidence type="ECO:0000256" key="1">
    <source>
        <dbReference type="SAM" id="MobiDB-lite"/>
    </source>
</evidence>
<protein>
    <submittedName>
        <fullName evidence="2">Uncharacterized protein</fullName>
    </submittedName>
</protein>
<evidence type="ECO:0000313" key="3">
    <source>
        <dbReference type="Proteomes" id="UP001164746"/>
    </source>
</evidence>
<organism evidence="2 3">
    <name type="scientific">Mya arenaria</name>
    <name type="common">Soft-shell clam</name>
    <dbReference type="NCBI Taxonomy" id="6604"/>
    <lineage>
        <taxon>Eukaryota</taxon>
        <taxon>Metazoa</taxon>
        <taxon>Spiralia</taxon>
        <taxon>Lophotrochozoa</taxon>
        <taxon>Mollusca</taxon>
        <taxon>Bivalvia</taxon>
        <taxon>Autobranchia</taxon>
        <taxon>Heteroconchia</taxon>
        <taxon>Euheterodonta</taxon>
        <taxon>Imparidentia</taxon>
        <taxon>Neoheterodontei</taxon>
        <taxon>Myida</taxon>
        <taxon>Myoidea</taxon>
        <taxon>Myidae</taxon>
        <taxon>Mya</taxon>
    </lineage>
</organism>
<name>A0ABY7F0M8_MYAAR</name>
<feature type="compositionally biased region" description="Polar residues" evidence="1">
    <location>
        <begin position="26"/>
        <end position="36"/>
    </location>
</feature>
<feature type="region of interest" description="Disordered" evidence="1">
    <location>
        <begin position="1"/>
        <end position="40"/>
    </location>
</feature>
<dbReference type="EMBL" id="CP111020">
    <property type="protein sequence ID" value="WAR14299.1"/>
    <property type="molecule type" value="Genomic_DNA"/>
</dbReference>
<accession>A0ABY7F0M8</accession>
<feature type="compositionally biased region" description="Basic and acidic residues" evidence="1">
    <location>
        <begin position="1"/>
        <end position="25"/>
    </location>
</feature>
<gene>
    <name evidence="2" type="ORF">MAR_004404</name>
</gene>